<dbReference type="InterPro" id="IPR015422">
    <property type="entry name" value="PyrdxlP-dep_Trfase_small"/>
</dbReference>
<comment type="catalytic activity">
    <reaction evidence="7">
        <text>an S-substituted L-cysteine + H2O = a thiol + pyruvate + NH4(+)</text>
        <dbReference type="Rhea" id="RHEA:18121"/>
        <dbReference type="ChEBI" id="CHEBI:15361"/>
        <dbReference type="ChEBI" id="CHEBI:15377"/>
        <dbReference type="ChEBI" id="CHEBI:28938"/>
        <dbReference type="ChEBI" id="CHEBI:29256"/>
        <dbReference type="ChEBI" id="CHEBI:58717"/>
        <dbReference type="EC" id="4.4.1.13"/>
    </reaction>
</comment>
<dbReference type="InterPro" id="IPR054542">
    <property type="entry name" value="Cys_met_metab_PP"/>
</dbReference>
<evidence type="ECO:0000256" key="3">
    <source>
        <dbReference type="ARBA" id="ARBA00022898"/>
    </source>
</evidence>
<comment type="pathway">
    <text evidence="5">Amino-acid biosynthesis; L-methionine biosynthesis via de novo pathway; L-homocysteine from L-cystathionine: step 1/1.</text>
</comment>
<evidence type="ECO:0000256" key="2">
    <source>
        <dbReference type="ARBA" id="ARBA00009077"/>
    </source>
</evidence>
<dbReference type="InterPro" id="IPR006233">
    <property type="entry name" value="Cys_b_lyase_bac"/>
</dbReference>
<dbReference type="GO" id="GO:0019450">
    <property type="term" value="P:L-cysteine catabolic process to pyruvate"/>
    <property type="evidence" value="ECO:0007669"/>
    <property type="project" value="TreeGrafter"/>
</dbReference>
<dbReference type="InterPro" id="IPR015424">
    <property type="entry name" value="PyrdxlP-dep_Trfase"/>
</dbReference>
<reference evidence="10 11" key="1">
    <citation type="submission" date="2015-12" db="EMBL/GenBank/DDBJ databases">
        <title>Genome sequence of Tistrella mobilis MCCC 1A02139.</title>
        <authorList>
            <person name="Lu L."/>
            <person name="Lai Q."/>
            <person name="Shao Z."/>
            <person name="Qian P."/>
        </authorList>
    </citation>
    <scope>NUCLEOTIDE SEQUENCE [LARGE SCALE GENOMIC DNA]</scope>
    <source>
        <strain evidence="10 11">MCCC 1A02139</strain>
    </source>
</reference>
<comment type="caution">
    <text evidence="10">The sequence shown here is derived from an EMBL/GenBank/DDBJ whole genome shotgun (WGS) entry which is preliminary data.</text>
</comment>
<comment type="similarity">
    <text evidence="2 9">Belongs to the trans-sulfuration enzymes family.</text>
</comment>
<evidence type="ECO:0000313" key="10">
    <source>
        <dbReference type="EMBL" id="KYO49694.1"/>
    </source>
</evidence>
<dbReference type="FunFam" id="3.40.640.10:FF:000046">
    <property type="entry name" value="Cystathionine gamma-lyase"/>
    <property type="match status" value="1"/>
</dbReference>
<dbReference type="InterPro" id="IPR000277">
    <property type="entry name" value="Cys/Met-Metab_PyrdxlP-dep_enz"/>
</dbReference>
<gene>
    <name evidence="10" type="ORF">AUP44_16135</name>
</gene>
<comment type="cofactor">
    <cofactor evidence="1 9">
        <name>pyridoxal 5'-phosphate</name>
        <dbReference type="ChEBI" id="CHEBI:597326"/>
    </cofactor>
</comment>
<comment type="catalytic activity">
    <reaction evidence="6">
        <text>L,L-cystathionine + H2O = L-homocysteine + pyruvate + NH4(+)</text>
        <dbReference type="Rhea" id="RHEA:13965"/>
        <dbReference type="ChEBI" id="CHEBI:15361"/>
        <dbReference type="ChEBI" id="CHEBI:15377"/>
        <dbReference type="ChEBI" id="CHEBI:28938"/>
        <dbReference type="ChEBI" id="CHEBI:58161"/>
        <dbReference type="ChEBI" id="CHEBI:58199"/>
    </reaction>
</comment>
<dbReference type="Gene3D" id="3.90.1150.10">
    <property type="entry name" value="Aspartate Aminotransferase, domain 1"/>
    <property type="match status" value="1"/>
</dbReference>
<dbReference type="PANTHER" id="PTHR43500">
    <property type="entry name" value="CYSTATHIONINE BETA-LYASE-RELATED"/>
    <property type="match status" value="1"/>
</dbReference>
<dbReference type="GeneID" id="97241367"/>
<sequence length="392" mass="42361">MSADRELSEETRLIHLGRSQPMEGVRPVSPPVVRTSTVLAPDIATMRANKARREDGSRVFSYGARGTPTNHALEEAWAALEGGERALLFPTGLAAIAHVLLTCLLPGSHVLIQNTVYPQVHAIRSKFLEPRGIASTYFDGTVEDAAAKITPATRMIYAENPGSWVYDLIDVKALSTLAHDHNALLVIDNTWASGLLHKPLLHGADISVIAGTKYVVGHSDVMMGAVVANGELGRELWRMQVVMGQTVSPDDAWLTLRGLRTIAARLPIHAASALGIARFLQDHPLVERVLHPALESHPRHDLWRRDFTGANGLLTIGMRPDLDLAAVDRFVDTLRLFGIGSSWGGFESLALPQAPDTVRGWTGPGVPVRLHIGLENPADLEADLARGLAAIG</sequence>
<dbReference type="GO" id="GO:0047804">
    <property type="term" value="F:cysteine-S-conjugate beta-lyase activity"/>
    <property type="evidence" value="ECO:0007669"/>
    <property type="project" value="UniProtKB-EC"/>
</dbReference>
<evidence type="ECO:0000313" key="11">
    <source>
        <dbReference type="Proteomes" id="UP000075787"/>
    </source>
</evidence>
<evidence type="ECO:0000256" key="4">
    <source>
        <dbReference type="ARBA" id="ARBA00023239"/>
    </source>
</evidence>
<dbReference type="PANTHER" id="PTHR43500:SF1">
    <property type="entry name" value="CYSTATHIONINE BETA-LYASE-RELATED"/>
    <property type="match status" value="1"/>
</dbReference>
<dbReference type="GO" id="GO:0019346">
    <property type="term" value="P:transsulfuration"/>
    <property type="evidence" value="ECO:0007669"/>
    <property type="project" value="InterPro"/>
</dbReference>
<dbReference type="SUPFAM" id="SSF53383">
    <property type="entry name" value="PLP-dependent transferases"/>
    <property type="match status" value="1"/>
</dbReference>
<dbReference type="GO" id="GO:0030170">
    <property type="term" value="F:pyridoxal phosphate binding"/>
    <property type="evidence" value="ECO:0007669"/>
    <property type="project" value="InterPro"/>
</dbReference>
<dbReference type="OrthoDB" id="9805807at2"/>
<evidence type="ECO:0000256" key="9">
    <source>
        <dbReference type="RuleBase" id="RU362118"/>
    </source>
</evidence>
<keyword evidence="3 8" id="KW-0663">Pyridoxal phosphate</keyword>
<evidence type="ECO:0000256" key="1">
    <source>
        <dbReference type="ARBA" id="ARBA00001933"/>
    </source>
</evidence>
<dbReference type="PROSITE" id="PS00868">
    <property type="entry name" value="CYS_MET_METAB_PP"/>
    <property type="match status" value="1"/>
</dbReference>
<protein>
    <recommendedName>
        <fullName evidence="12">Cystathionine beta-lyase</fullName>
    </recommendedName>
</protein>
<feature type="modified residue" description="N6-(pyridoxal phosphate)lysine" evidence="8">
    <location>
        <position position="213"/>
    </location>
</feature>
<dbReference type="NCBIfam" id="TIGR01324">
    <property type="entry name" value="cysta_beta_ly_B"/>
    <property type="match status" value="1"/>
</dbReference>
<dbReference type="EMBL" id="LPZR01000218">
    <property type="protein sequence ID" value="KYO49694.1"/>
    <property type="molecule type" value="Genomic_DNA"/>
</dbReference>
<keyword evidence="4" id="KW-0456">Lyase</keyword>
<proteinExistence type="inferred from homology"/>
<dbReference type="RefSeq" id="WP_062769760.1">
    <property type="nucleotide sequence ID" value="NZ_CP121045.1"/>
</dbReference>
<dbReference type="PIRSF" id="PIRSF001434">
    <property type="entry name" value="CGS"/>
    <property type="match status" value="1"/>
</dbReference>
<evidence type="ECO:0000256" key="6">
    <source>
        <dbReference type="ARBA" id="ARBA00047517"/>
    </source>
</evidence>
<dbReference type="Pfam" id="PF01053">
    <property type="entry name" value="Cys_Met_Meta_PP"/>
    <property type="match status" value="1"/>
</dbReference>
<evidence type="ECO:0000256" key="5">
    <source>
        <dbReference type="ARBA" id="ARBA00046315"/>
    </source>
</evidence>
<evidence type="ECO:0000256" key="8">
    <source>
        <dbReference type="PIRSR" id="PIRSR001434-2"/>
    </source>
</evidence>
<organism evidence="10 11">
    <name type="scientific">Tistrella mobilis</name>
    <dbReference type="NCBI Taxonomy" id="171437"/>
    <lineage>
        <taxon>Bacteria</taxon>
        <taxon>Pseudomonadati</taxon>
        <taxon>Pseudomonadota</taxon>
        <taxon>Alphaproteobacteria</taxon>
        <taxon>Geminicoccales</taxon>
        <taxon>Geminicoccaceae</taxon>
        <taxon>Tistrella</taxon>
    </lineage>
</organism>
<dbReference type="AlphaFoldDB" id="A0A162JR09"/>
<dbReference type="Proteomes" id="UP000075787">
    <property type="component" value="Unassembled WGS sequence"/>
</dbReference>
<accession>A0A162JR09</accession>
<evidence type="ECO:0008006" key="12">
    <source>
        <dbReference type="Google" id="ProtNLM"/>
    </source>
</evidence>
<evidence type="ECO:0000256" key="7">
    <source>
        <dbReference type="ARBA" id="ARBA00047625"/>
    </source>
</evidence>
<name>A0A162JR09_9PROT</name>
<dbReference type="Gene3D" id="3.40.640.10">
    <property type="entry name" value="Type I PLP-dependent aspartate aminotransferase-like (Major domain)"/>
    <property type="match status" value="1"/>
</dbReference>
<dbReference type="InterPro" id="IPR015421">
    <property type="entry name" value="PyrdxlP-dep_Trfase_major"/>
</dbReference>